<gene>
    <name evidence="3" type="ORF">KDM92_05160</name>
</gene>
<proteinExistence type="predicted"/>
<dbReference type="AlphaFoldDB" id="A0A941DCZ7"/>
<name>A0A941DCZ7_9BURK</name>
<keyword evidence="4" id="KW-1185">Reference proteome</keyword>
<accession>A0A941DCZ7</accession>
<comment type="caution">
    <text evidence="3">The sequence shown here is derived from an EMBL/GenBank/DDBJ whole genome shotgun (WGS) entry which is preliminary data.</text>
</comment>
<dbReference type="InterPro" id="IPR001638">
    <property type="entry name" value="Solute-binding_3/MltF_N"/>
</dbReference>
<sequence>MLSIKRIKQLFILAILCGSSSAVLAESSITVVWPARPPFQYVENGIARGVRLERAKQVFAMAKISTQLIEEPAKRIWASFAAGKKNYCSFDWYKLPEREQIVQFSVAFEKTPPYSVLTNDTVLTQVSAHKNLRSLMADPELTLGSLDSVSYGKELESMIFYSRNKQLRMNVLPRIMARMIGANRASYMLIDKREWEFMKTGDQYISSTRILDLEGVPEGLDSFIVCSKDVPAAVMSRLNAAIIKVGSN</sequence>
<evidence type="ECO:0000313" key="4">
    <source>
        <dbReference type="Proteomes" id="UP000680158"/>
    </source>
</evidence>
<protein>
    <recommendedName>
        <fullName evidence="2">Solute-binding protein family 3/N-terminal domain-containing protein</fullName>
    </recommendedName>
</protein>
<evidence type="ECO:0000256" key="1">
    <source>
        <dbReference type="SAM" id="SignalP"/>
    </source>
</evidence>
<feature type="chain" id="PRO_5038129290" description="Solute-binding protein family 3/N-terminal domain-containing protein" evidence="1">
    <location>
        <begin position="26"/>
        <end position="248"/>
    </location>
</feature>
<feature type="signal peptide" evidence="1">
    <location>
        <begin position="1"/>
        <end position="25"/>
    </location>
</feature>
<dbReference type="EMBL" id="JAGSPM010000002">
    <property type="protein sequence ID" value="MBR7745960.1"/>
    <property type="molecule type" value="Genomic_DNA"/>
</dbReference>
<keyword evidence="1" id="KW-0732">Signal</keyword>
<dbReference type="Proteomes" id="UP000680158">
    <property type="component" value="Unassembled WGS sequence"/>
</dbReference>
<dbReference type="Pfam" id="PF00497">
    <property type="entry name" value="SBP_bac_3"/>
    <property type="match status" value="1"/>
</dbReference>
<dbReference type="SUPFAM" id="SSF53850">
    <property type="entry name" value="Periplasmic binding protein-like II"/>
    <property type="match status" value="1"/>
</dbReference>
<organism evidence="3 4">
    <name type="scientific">Undibacterium baiyunense</name>
    <dbReference type="NCBI Taxonomy" id="2828731"/>
    <lineage>
        <taxon>Bacteria</taxon>
        <taxon>Pseudomonadati</taxon>
        <taxon>Pseudomonadota</taxon>
        <taxon>Betaproteobacteria</taxon>
        <taxon>Burkholderiales</taxon>
        <taxon>Oxalobacteraceae</taxon>
        <taxon>Undibacterium</taxon>
    </lineage>
</organism>
<evidence type="ECO:0000259" key="2">
    <source>
        <dbReference type="Pfam" id="PF00497"/>
    </source>
</evidence>
<dbReference type="Gene3D" id="3.40.190.10">
    <property type="entry name" value="Periplasmic binding protein-like II"/>
    <property type="match status" value="1"/>
</dbReference>
<evidence type="ECO:0000313" key="3">
    <source>
        <dbReference type="EMBL" id="MBR7745960.1"/>
    </source>
</evidence>
<feature type="domain" description="Solute-binding protein family 3/N-terminal" evidence="2">
    <location>
        <begin position="34"/>
        <end position="120"/>
    </location>
</feature>
<dbReference type="RefSeq" id="WP_212683313.1">
    <property type="nucleotide sequence ID" value="NZ_JAGSPM010000002.1"/>
</dbReference>
<reference evidence="3 4" key="1">
    <citation type="submission" date="2021-04" db="EMBL/GenBank/DDBJ databases">
        <title>novel species isolated from subtropical streams in China.</title>
        <authorList>
            <person name="Lu H."/>
        </authorList>
    </citation>
    <scope>NUCLEOTIDE SEQUENCE [LARGE SCALE GENOMIC DNA]</scope>
    <source>
        <strain evidence="3 4">BYS107W</strain>
    </source>
</reference>